<evidence type="ECO:0000313" key="1">
    <source>
        <dbReference type="EMBL" id="AEP86906.1"/>
    </source>
</evidence>
<proteinExistence type="predicted"/>
<keyword evidence="2" id="KW-1185">Reference proteome</keyword>
<dbReference type="HOGENOM" id="CLU_3285180_0_0_9"/>
<protein>
    <submittedName>
        <fullName evidence="1">Uncharacterized protein</fullName>
    </submittedName>
</protein>
<dbReference type="STRING" id="1052585.GYO_2280"/>
<sequence length="40" mass="4898">MIFKHISFLLPNKINYYKRCNQHKKILDDRAFQKQSLGFI</sequence>
<dbReference type="EMBL" id="CP002905">
    <property type="protein sequence ID" value="AEP86906.1"/>
    <property type="molecule type" value="Genomic_DNA"/>
</dbReference>
<evidence type="ECO:0000313" key="2">
    <source>
        <dbReference type="Proteomes" id="UP000002651"/>
    </source>
</evidence>
<dbReference type="KEGG" id="bst:GYO_2280"/>
<dbReference type="AlphaFoldDB" id="G4NPX8"/>
<reference evidence="1 2" key="1">
    <citation type="journal article" date="2012" name="J. Bacteriol.">
        <title>Whole-genome sequences of Bacillus subtilis and close relatives.</title>
        <authorList>
            <person name="Earl A.M."/>
            <person name="Eppinger M."/>
            <person name="Fricke W.F."/>
            <person name="Rosovitz M.J."/>
            <person name="Rasko D.A."/>
            <person name="Daugherty S."/>
            <person name="Losick R."/>
            <person name="Kolter R."/>
            <person name="Ravel J."/>
        </authorList>
    </citation>
    <scope>NUCLEOTIDE SEQUENCE [LARGE SCALE GENOMIC DNA]</scope>
    <source>
        <strain evidence="2">DSM 15029 / JCM 12233 / NBRC 101239 / NRRL B-23049 / TU-B-10</strain>
    </source>
</reference>
<name>G4NPX8_BACS4</name>
<organism evidence="1 2">
    <name type="scientific">Bacillus spizizenii (strain DSM 15029 / JCM 12233 / NBRC 101239 / NRRL B-23049 / TU-B-10)</name>
    <name type="common">Bacillus subtilis subsp. spizizenii</name>
    <dbReference type="NCBI Taxonomy" id="1052585"/>
    <lineage>
        <taxon>Bacteria</taxon>
        <taxon>Bacillati</taxon>
        <taxon>Bacillota</taxon>
        <taxon>Bacilli</taxon>
        <taxon>Bacillales</taxon>
        <taxon>Bacillaceae</taxon>
        <taxon>Bacillus</taxon>
    </lineage>
</organism>
<dbReference type="Proteomes" id="UP000002651">
    <property type="component" value="Chromosome"/>
</dbReference>
<accession>G4NPX8</accession>
<gene>
    <name evidence="1" type="ordered locus">GYO_2280</name>
</gene>